<dbReference type="EMBL" id="LR746275">
    <property type="protein sequence ID" value="CAA7406199.1"/>
    <property type="molecule type" value="Genomic_DNA"/>
</dbReference>
<keyword evidence="1" id="KW-0813">Transport</keyword>
<dbReference type="Proteomes" id="UP000663760">
    <property type="component" value="Chromosome 12"/>
</dbReference>
<reference evidence="4" key="1">
    <citation type="submission" date="2019-12" db="EMBL/GenBank/DDBJ databases">
        <authorList>
            <person name="Scholz U."/>
            <person name="Mascher M."/>
            <person name="Fiebig A."/>
        </authorList>
    </citation>
    <scope>NUCLEOTIDE SEQUENCE</scope>
</reference>
<feature type="domain" description="Bifunctional inhibitor/plant lipid transfer protein/seed storage helical" evidence="3">
    <location>
        <begin position="30"/>
        <end position="112"/>
    </location>
</feature>
<protein>
    <recommendedName>
        <fullName evidence="1">Non-specific lipid-transfer protein</fullName>
    </recommendedName>
</protein>
<dbReference type="InterPro" id="IPR016140">
    <property type="entry name" value="Bifunc_inhib/LTP/seed_store"/>
</dbReference>
<dbReference type="Gene3D" id="1.10.110.10">
    <property type="entry name" value="Plant lipid-transfer and hydrophobic proteins"/>
    <property type="match status" value="1"/>
</dbReference>
<dbReference type="EMBL" id="LR743599">
    <property type="protein sequence ID" value="CAA2630008.1"/>
    <property type="molecule type" value="Genomic_DNA"/>
</dbReference>
<dbReference type="SUPFAM" id="SSF47699">
    <property type="entry name" value="Bifunctional inhibitor/lipid-transfer protein/seed storage 2S albumin"/>
    <property type="match status" value="1"/>
</dbReference>
<dbReference type="GO" id="GO:0006869">
    <property type="term" value="P:lipid transport"/>
    <property type="evidence" value="ECO:0007669"/>
    <property type="project" value="InterPro"/>
</dbReference>
<dbReference type="SMART" id="SM00499">
    <property type="entry name" value="AAI"/>
    <property type="match status" value="1"/>
</dbReference>
<comment type="similarity">
    <text evidence="1">Belongs to the plant LTP family.</text>
</comment>
<dbReference type="AlphaFoldDB" id="A0A7I8JH40"/>
<dbReference type="InterPro" id="IPR000528">
    <property type="entry name" value="Plant_nsLTP"/>
</dbReference>
<evidence type="ECO:0000313" key="6">
    <source>
        <dbReference type="Proteomes" id="UP000663760"/>
    </source>
</evidence>
<evidence type="ECO:0000256" key="1">
    <source>
        <dbReference type="RuleBase" id="RU000628"/>
    </source>
</evidence>
<evidence type="ECO:0000313" key="4">
    <source>
        <dbReference type="EMBL" id="CAA2630008.1"/>
    </source>
</evidence>
<dbReference type="Pfam" id="PF00234">
    <property type="entry name" value="Tryp_alpha_amyl"/>
    <property type="match status" value="1"/>
</dbReference>
<feature type="signal peptide" evidence="2">
    <location>
        <begin position="1"/>
        <end position="26"/>
    </location>
</feature>
<feature type="chain" id="PRO_5045019979" description="Non-specific lipid-transfer protein" evidence="2">
    <location>
        <begin position="27"/>
        <end position="127"/>
    </location>
</feature>
<dbReference type="PRINTS" id="PR00382">
    <property type="entry name" value="LIPIDTRNSFER"/>
</dbReference>
<name>A0A7I8JH40_SPIIN</name>
<evidence type="ECO:0000256" key="2">
    <source>
        <dbReference type="SAM" id="SignalP"/>
    </source>
</evidence>
<dbReference type="PANTHER" id="PTHR33076">
    <property type="entry name" value="NON-SPECIFIC LIPID-TRANSFER PROTEIN 2-RELATED"/>
    <property type="match status" value="1"/>
</dbReference>
<dbReference type="CDD" id="cd01960">
    <property type="entry name" value="nsLTP1"/>
    <property type="match status" value="1"/>
</dbReference>
<keyword evidence="2" id="KW-0732">Signal</keyword>
<proteinExistence type="inferred from homology"/>
<comment type="function">
    <text evidence="1">Plant non-specific lipid-transfer proteins transfer phospholipids as well as galactolipids across membranes. May play a role in wax or cutin deposition in the cell walls of expanding epidermal cells and certain secretory tissues.</text>
</comment>
<accession>A0A7I8JH40</accession>
<dbReference type="OrthoDB" id="1890443at2759"/>
<sequence length="127" mass="13306">MASKGIRILLAAVVVCLLVAAPCVNAAITCGRVASLLAPCNPYLRGTVPSPSPACCAGVRTLNSLANTKPDRQAVCNCLKRLAAAVNIARARALPGRCGVRIPYPISASINCATYVILHPFYCDKIR</sequence>
<keyword evidence="6" id="KW-1185">Reference proteome</keyword>
<dbReference type="GO" id="GO:0008289">
    <property type="term" value="F:lipid binding"/>
    <property type="evidence" value="ECO:0007669"/>
    <property type="project" value="UniProtKB-KW"/>
</dbReference>
<evidence type="ECO:0000259" key="3">
    <source>
        <dbReference type="SMART" id="SM00499"/>
    </source>
</evidence>
<evidence type="ECO:0000313" key="5">
    <source>
        <dbReference type="EMBL" id="CAA7406199.1"/>
    </source>
</evidence>
<gene>
    <name evidence="4" type="ORF">SI7747_12015646</name>
    <name evidence="5" type="ORF">SI8410_12016877</name>
</gene>
<organism evidence="4">
    <name type="scientific">Spirodela intermedia</name>
    <name type="common">Intermediate duckweed</name>
    <dbReference type="NCBI Taxonomy" id="51605"/>
    <lineage>
        <taxon>Eukaryota</taxon>
        <taxon>Viridiplantae</taxon>
        <taxon>Streptophyta</taxon>
        <taxon>Embryophyta</taxon>
        <taxon>Tracheophyta</taxon>
        <taxon>Spermatophyta</taxon>
        <taxon>Magnoliopsida</taxon>
        <taxon>Liliopsida</taxon>
        <taxon>Araceae</taxon>
        <taxon>Lemnoideae</taxon>
        <taxon>Spirodela</taxon>
    </lineage>
</organism>
<keyword evidence="1" id="KW-0446">Lipid-binding</keyword>
<dbReference type="InterPro" id="IPR036312">
    <property type="entry name" value="Bifun_inhib/LTP/seed_sf"/>
</dbReference>